<dbReference type="EMBL" id="NBII01000002">
    <property type="protein sequence ID" value="PAV22688.1"/>
    <property type="molecule type" value="Genomic_DNA"/>
</dbReference>
<dbReference type="OrthoDB" id="10055769at2759"/>
<keyword evidence="1" id="KW-0808">Transferase</keyword>
<dbReference type="InterPro" id="IPR007855">
    <property type="entry name" value="RDRP"/>
</dbReference>
<name>A0A286USY0_9AGAM</name>
<dbReference type="GO" id="GO:0003968">
    <property type="term" value="F:RNA-directed RNA polymerase activity"/>
    <property type="evidence" value="ECO:0007669"/>
    <property type="project" value="UniProtKB-KW"/>
</dbReference>
<keyword evidence="5" id="KW-1185">Reference proteome</keyword>
<dbReference type="InParanoid" id="A0A286USY0"/>
<evidence type="ECO:0000256" key="1">
    <source>
        <dbReference type="RuleBase" id="RU363098"/>
    </source>
</evidence>
<feature type="region of interest" description="Disordered" evidence="2">
    <location>
        <begin position="1"/>
        <end position="63"/>
    </location>
</feature>
<comment type="catalytic activity">
    <reaction evidence="1">
        <text>RNA(n) + a ribonucleoside 5'-triphosphate = RNA(n+1) + diphosphate</text>
        <dbReference type="Rhea" id="RHEA:21248"/>
        <dbReference type="Rhea" id="RHEA-COMP:14527"/>
        <dbReference type="Rhea" id="RHEA-COMP:17342"/>
        <dbReference type="ChEBI" id="CHEBI:33019"/>
        <dbReference type="ChEBI" id="CHEBI:61557"/>
        <dbReference type="ChEBI" id="CHEBI:140395"/>
        <dbReference type="EC" id="2.7.7.48"/>
    </reaction>
</comment>
<evidence type="ECO:0000313" key="5">
    <source>
        <dbReference type="Proteomes" id="UP000217199"/>
    </source>
</evidence>
<feature type="compositionally biased region" description="Polar residues" evidence="2">
    <location>
        <begin position="16"/>
        <end position="32"/>
    </location>
</feature>
<keyword evidence="1" id="KW-0694">RNA-binding</keyword>
<gene>
    <name evidence="4" type="ORF">PNOK_0264500</name>
</gene>
<evidence type="ECO:0000256" key="2">
    <source>
        <dbReference type="SAM" id="MobiDB-lite"/>
    </source>
</evidence>
<sequence>MFNGTPVRRDAAAKNTGLSTLPWNLLKKSTSNKWEEKSVQTPKAKEEHSGTRGSSPTPARYPVYSRMPVDSSPAGDMISASSSQESLWPGDEDYEELILKHAEVLDELEEQEVESLVIMESQSTLGLVTGISSSLAYVGTNTSQISIVSRNSLSTTATTNSFASESPSKRRKTYENLDNDLTNVKRRLFAKEIEELEGKKGKKDFPNVETVENPFEGAPRSFSTNSCYKKEPRLLKRSEVLEKGGNISNTSDITGTGIMSSNVGESSVSTLRTIAKRVDKSNSLSRPLKPTLLGCTIQKDSLKPIILAHDRNVQALMDGYQIARGVQYEIARGVTQGWWEWSDVTDNVLKQLRGLNADVANRVSTVIGKGERKFSAGTLATRREIFSDLDREHAALLEGKGRGLGLMGRWMGSEKEDWYGGCVQLSARLTFAEGEDGEYSYKAQLNPLRYGKSNRATRFMTSLGIMSLKIPDFNGLQNLEELLGRRFVLLGRCYFPFYTKEGKLFLVETKDDYERTPVQELGDDFRKTYEAFLKWHNNTKYNKNQPMDKWLARWALILSTSKPVLEFEQKDIFLDLNDVYGTDENGANKNEMTDGCGLINGVALRKIAMITGTARPVAIQGRVGGAKGIWLLHPDPLHQNFDPECDDPPRIWIRGSQLKIKYRSNTSLDRSLRILDLVRLPRVNTPSSLYMQSILNMHHNGVGFAAFEKILNNGLKSILDGFANWTGPKASICLAKAVADSGKIMGKRLGKAAGVDARLRGFIRDENPNEEDEFEDDDEEEAETLVNRIKYSGLPVDRYEVVHGLLLAGFSPANCHFLRSELKQLLKFAMSPVLEKYRIPLPGRSAEAFIVPDPYGVLNEREIYFYSTKEVDDPMGADANTFLGEVLVTRNPTRVASDIQKVTAVSCYELRAYKDVIVFSTKGRRSLASYLGGGDYDGDTVTIIAEPEIVKSFRQPETVDEPPVVRGCFEQEVEEVSTFLERIKGMPARLRERERLRKVAKSLSNSYVVGMYSRFHDNAVYSLGYSHAETIRLAYMFTTCLDAMKTGLRVRREVLRRDKSKWDRERPLSMMDSDEYERNLSYASNGVPLMRKGDLGPFILDQLQMSAKKIRDEVMVQYEKQEFDSQDDDDLESPMRIFESSARELKKGNNDSHWKMVEKIHEFVENLLNGFRDELMPIFGEARTPSRATLSKAGEPLTPRTSRILAIFTRYAEMFDAGLPELKGSLPFYKEIMASCAYHKAKGVSVTRMMFPFVVAYTHLTIIKAKARGNALGLDELGANYMMLAGPLVNQISARGVIDE</sequence>
<dbReference type="GO" id="GO:0003723">
    <property type="term" value="F:RNA binding"/>
    <property type="evidence" value="ECO:0007669"/>
    <property type="project" value="UniProtKB-KW"/>
</dbReference>
<feature type="domain" description="RDRP core" evidence="3">
    <location>
        <begin position="444"/>
        <end position="1083"/>
    </location>
</feature>
<protein>
    <recommendedName>
        <fullName evidence="1">RNA-dependent RNA polymerase</fullName>
        <ecNumber evidence="1">2.7.7.48</ecNumber>
    </recommendedName>
</protein>
<dbReference type="GO" id="GO:0030422">
    <property type="term" value="P:siRNA processing"/>
    <property type="evidence" value="ECO:0007669"/>
    <property type="project" value="TreeGrafter"/>
</dbReference>
<dbReference type="Pfam" id="PF05183">
    <property type="entry name" value="RdRP"/>
    <property type="match status" value="1"/>
</dbReference>
<dbReference type="PANTHER" id="PTHR23079">
    <property type="entry name" value="RNA-DEPENDENT RNA POLYMERASE"/>
    <property type="match status" value="1"/>
</dbReference>
<organism evidence="4 5">
    <name type="scientific">Pyrrhoderma noxium</name>
    <dbReference type="NCBI Taxonomy" id="2282107"/>
    <lineage>
        <taxon>Eukaryota</taxon>
        <taxon>Fungi</taxon>
        <taxon>Dikarya</taxon>
        <taxon>Basidiomycota</taxon>
        <taxon>Agaricomycotina</taxon>
        <taxon>Agaricomycetes</taxon>
        <taxon>Hymenochaetales</taxon>
        <taxon>Hymenochaetaceae</taxon>
        <taxon>Pyrrhoderma</taxon>
    </lineage>
</organism>
<keyword evidence="1 4" id="KW-0696">RNA-directed RNA polymerase</keyword>
<accession>A0A286USY0</accession>
<dbReference type="GO" id="GO:0031380">
    <property type="term" value="C:nuclear RNA-directed RNA polymerase complex"/>
    <property type="evidence" value="ECO:0007669"/>
    <property type="project" value="TreeGrafter"/>
</dbReference>
<dbReference type="STRING" id="2282107.A0A286USY0"/>
<reference evidence="4 5" key="1">
    <citation type="journal article" date="2017" name="Mol. Ecol.">
        <title>Comparative and population genomic landscape of Phellinus noxius: A hypervariable fungus causing root rot in trees.</title>
        <authorList>
            <person name="Chung C.L."/>
            <person name="Lee T.J."/>
            <person name="Akiba M."/>
            <person name="Lee H.H."/>
            <person name="Kuo T.H."/>
            <person name="Liu D."/>
            <person name="Ke H.M."/>
            <person name="Yokoi T."/>
            <person name="Roa M.B."/>
            <person name="Lu M.J."/>
            <person name="Chang Y.Y."/>
            <person name="Ann P.J."/>
            <person name="Tsai J.N."/>
            <person name="Chen C.Y."/>
            <person name="Tzean S.S."/>
            <person name="Ota Y."/>
            <person name="Hattori T."/>
            <person name="Sahashi N."/>
            <person name="Liou R.F."/>
            <person name="Kikuchi T."/>
            <person name="Tsai I.J."/>
        </authorList>
    </citation>
    <scope>NUCLEOTIDE SEQUENCE [LARGE SCALE GENOMIC DNA]</scope>
    <source>
        <strain evidence="4 5">FFPRI411160</strain>
    </source>
</reference>
<dbReference type="Proteomes" id="UP000217199">
    <property type="component" value="Unassembled WGS sequence"/>
</dbReference>
<evidence type="ECO:0000313" key="4">
    <source>
        <dbReference type="EMBL" id="PAV22688.1"/>
    </source>
</evidence>
<proteinExistence type="inferred from homology"/>
<dbReference type="InterPro" id="IPR057596">
    <property type="entry name" value="RDRP_core"/>
</dbReference>
<comment type="similarity">
    <text evidence="1">Belongs to the RdRP family.</text>
</comment>
<dbReference type="EC" id="2.7.7.48" evidence="1"/>
<dbReference type="PANTHER" id="PTHR23079:SF14">
    <property type="entry name" value="RNA-DEPENDENT RNA POLYMERASE"/>
    <property type="match status" value="1"/>
</dbReference>
<evidence type="ECO:0000259" key="3">
    <source>
        <dbReference type="Pfam" id="PF05183"/>
    </source>
</evidence>
<feature type="compositionally biased region" description="Basic and acidic residues" evidence="2">
    <location>
        <begin position="33"/>
        <end position="50"/>
    </location>
</feature>
<keyword evidence="1" id="KW-0548">Nucleotidyltransferase</keyword>
<comment type="caution">
    <text evidence="4">The sequence shown here is derived from an EMBL/GenBank/DDBJ whole genome shotgun (WGS) entry which is preliminary data.</text>
</comment>